<keyword evidence="5 9" id="KW-0798">TonB box</keyword>
<comment type="similarity">
    <text evidence="8 9">Belongs to the TonB-dependent receptor family.</text>
</comment>
<dbReference type="SUPFAM" id="SSF49464">
    <property type="entry name" value="Carboxypeptidase regulatory domain-like"/>
    <property type="match status" value="1"/>
</dbReference>
<evidence type="ECO:0000256" key="6">
    <source>
        <dbReference type="ARBA" id="ARBA00023136"/>
    </source>
</evidence>
<keyword evidence="6 8" id="KW-0472">Membrane</keyword>
<dbReference type="Proteomes" id="UP001589774">
    <property type="component" value="Unassembled WGS sequence"/>
</dbReference>
<keyword evidence="14" id="KW-1185">Reference proteome</keyword>
<dbReference type="RefSeq" id="WP_149104978.1">
    <property type="nucleotide sequence ID" value="NZ_JBHLWO010000001.1"/>
</dbReference>
<dbReference type="PROSITE" id="PS52016">
    <property type="entry name" value="TONB_DEPENDENT_REC_3"/>
    <property type="match status" value="1"/>
</dbReference>
<dbReference type="NCBIfam" id="TIGR04056">
    <property type="entry name" value="OMP_RagA_SusC"/>
    <property type="match status" value="1"/>
</dbReference>
<evidence type="ECO:0000313" key="13">
    <source>
        <dbReference type="EMBL" id="MFC0316714.1"/>
    </source>
</evidence>
<dbReference type="Pfam" id="PF00593">
    <property type="entry name" value="TonB_dep_Rec_b-barrel"/>
    <property type="match status" value="1"/>
</dbReference>
<feature type="chain" id="PRO_5046712256" evidence="10">
    <location>
        <begin position="22"/>
        <end position="981"/>
    </location>
</feature>
<feature type="domain" description="TonB-dependent receptor-like beta-barrel" evidence="11">
    <location>
        <begin position="360"/>
        <end position="932"/>
    </location>
</feature>
<keyword evidence="7 8" id="KW-0998">Cell outer membrane</keyword>
<evidence type="ECO:0000256" key="9">
    <source>
        <dbReference type="RuleBase" id="RU003357"/>
    </source>
</evidence>
<comment type="caution">
    <text evidence="13">The sequence shown here is derived from an EMBL/GenBank/DDBJ whole genome shotgun (WGS) entry which is preliminary data.</text>
</comment>
<name>A0ABV6HCU8_9SPHI</name>
<evidence type="ECO:0000259" key="12">
    <source>
        <dbReference type="Pfam" id="PF07715"/>
    </source>
</evidence>
<dbReference type="InterPro" id="IPR036942">
    <property type="entry name" value="Beta-barrel_TonB_sf"/>
</dbReference>
<keyword evidence="3 8" id="KW-1134">Transmembrane beta strand</keyword>
<keyword evidence="4 8" id="KW-0812">Transmembrane</keyword>
<evidence type="ECO:0000256" key="7">
    <source>
        <dbReference type="ARBA" id="ARBA00023237"/>
    </source>
</evidence>
<evidence type="ECO:0000256" key="3">
    <source>
        <dbReference type="ARBA" id="ARBA00022452"/>
    </source>
</evidence>
<sequence>MKSKFILFCTFLVFLVHASRAQTMKVVGTVQDQQGIPLPGVTISEVGNEKISTQSNEVGQFSLTVSSGKASLRFSFIGYLTKEVVVDRSMNVTMQEDMAQLDEIVVTGYSTQKKGNITAAVATVAPEKLKDASSPSVSNLLQGKVAGVDVVAATGRPGDNPNIRIRGRSSILSSVDPLWVVDGVIIHGTPNLNPNDIETMSVLKDAAATTQYGSRGSNGVIVVTTKRAKEVGTSQLTANLKTGLTYLNQGKFKLMNSRQLYDQFQLFNEDTGITDDVLNTDYDWVKNGSQAGQLNDLSITYLGKSDKATLYAGGNYYAEEGSVKGYKFERWAGRLNLDYEISDKLTIRPKINATFTSSDDRQHDLYQMYLNMPWDNPYDYSGKLVNAQEASLWYGRDLSNYLYDLQYNYGKSDIFDFQFNGDFDYKFSDHFSYVSTNNVAYYNSTGMSYVDPKSIAGQSTEGRITNNSARRIVRFTNQMLKYNQSFGLHTFGGFIAYEYMDYQYKDQSATGNGIVAGSEILDNAASIGSYSGTKNDYSAQSGIINATYSYDDRYNLQASYRYDGSSRFGSERQYGSFYAFSAAWNVHEEAFFKTETVNYLRVRASYGKVGNVPNTYYGSYDLFKLDAQYNGLPASYPDQLSNPRLTWETSKDANLGFEFGLLNRLDFTLDLYNKNTDGLLHYVQLPVTSGYSGYYDNIGAVRNRGIEFSIGANIFNAENPFQWRIDFNIAKNVNKIVELADHKEQAAGNKRYAEGRDIDSWYMRKWIGVDPANGDPLWEVIDPTTGAVSTTNSYNAATLQFVGTATPDFTGGFSSSMQYKNFFLNASFAFNKGAYAYFSGRELFDSDGAYPYYNQMILQDGWSRWTPDNPNATHPRLVYNGGTNSNKTSSRYLEDASFLRMRNITLGYRVPSKFIQKLKLKALDAYISADNLWTLTKFSGVDPEAALYTGVRQADNGNVAGDATSTYPAPRRFTLGINISF</sequence>
<dbReference type="Gene3D" id="2.40.170.20">
    <property type="entry name" value="TonB-dependent receptor, beta-barrel domain"/>
    <property type="match status" value="1"/>
</dbReference>
<dbReference type="SUPFAM" id="SSF56935">
    <property type="entry name" value="Porins"/>
    <property type="match status" value="1"/>
</dbReference>
<gene>
    <name evidence="13" type="ORF">ACFFI0_00285</name>
</gene>
<dbReference type="InterPro" id="IPR023996">
    <property type="entry name" value="TonB-dep_OMP_SusC/RagA"/>
</dbReference>
<dbReference type="Gene3D" id="2.170.130.10">
    <property type="entry name" value="TonB-dependent receptor, plug domain"/>
    <property type="match status" value="1"/>
</dbReference>
<comment type="subcellular location">
    <subcellularLocation>
        <location evidence="1 8">Cell outer membrane</location>
        <topology evidence="1 8">Multi-pass membrane protein</topology>
    </subcellularLocation>
</comment>
<dbReference type="Gene3D" id="2.60.40.1120">
    <property type="entry name" value="Carboxypeptidase-like, regulatory domain"/>
    <property type="match status" value="1"/>
</dbReference>
<accession>A0ABV6HCU8</accession>
<evidence type="ECO:0000256" key="5">
    <source>
        <dbReference type="ARBA" id="ARBA00023077"/>
    </source>
</evidence>
<dbReference type="InterPro" id="IPR012910">
    <property type="entry name" value="Plug_dom"/>
</dbReference>
<evidence type="ECO:0000259" key="11">
    <source>
        <dbReference type="Pfam" id="PF00593"/>
    </source>
</evidence>
<organism evidence="13 14">
    <name type="scientific">Olivibacter oleidegradans</name>
    <dbReference type="NCBI Taxonomy" id="760123"/>
    <lineage>
        <taxon>Bacteria</taxon>
        <taxon>Pseudomonadati</taxon>
        <taxon>Bacteroidota</taxon>
        <taxon>Sphingobacteriia</taxon>
        <taxon>Sphingobacteriales</taxon>
        <taxon>Sphingobacteriaceae</taxon>
        <taxon>Olivibacter</taxon>
    </lineage>
</organism>
<dbReference type="InterPro" id="IPR037066">
    <property type="entry name" value="Plug_dom_sf"/>
</dbReference>
<dbReference type="NCBIfam" id="TIGR04057">
    <property type="entry name" value="SusC_RagA_signa"/>
    <property type="match status" value="1"/>
</dbReference>
<proteinExistence type="inferred from homology"/>
<protein>
    <submittedName>
        <fullName evidence="13">SusC/RagA family TonB-linked outer membrane protein</fullName>
    </submittedName>
</protein>
<evidence type="ECO:0000313" key="14">
    <source>
        <dbReference type="Proteomes" id="UP001589774"/>
    </source>
</evidence>
<evidence type="ECO:0000256" key="2">
    <source>
        <dbReference type="ARBA" id="ARBA00022448"/>
    </source>
</evidence>
<dbReference type="EMBL" id="JBHLWO010000001">
    <property type="protein sequence ID" value="MFC0316714.1"/>
    <property type="molecule type" value="Genomic_DNA"/>
</dbReference>
<evidence type="ECO:0000256" key="8">
    <source>
        <dbReference type="PROSITE-ProRule" id="PRU01360"/>
    </source>
</evidence>
<dbReference type="InterPro" id="IPR039426">
    <property type="entry name" value="TonB-dep_rcpt-like"/>
</dbReference>
<reference evidence="13 14" key="1">
    <citation type="submission" date="2024-09" db="EMBL/GenBank/DDBJ databases">
        <authorList>
            <person name="Sun Q."/>
            <person name="Mori K."/>
        </authorList>
    </citation>
    <scope>NUCLEOTIDE SEQUENCE [LARGE SCALE GENOMIC DNA]</scope>
    <source>
        <strain evidence="13 14">CCM 7765</strain>
    </source>
</reference>
<feature type="domain" description="TonB-dependent receptor plug" evidence="12">
    <location>
        <begin position="115"/>
        <end position="220"/>
    </location>
</feature>
<evidence type="ECO:0000256" key="1">
    <source>
        <dbReference type="ARBA" id="ARBA00004571"/>
    </source>
</evidence>
<dbReference type="InterPro" id="IPR000531">
    <property type="entry name" value="Beta-barrel_TonB"/>
</dbReference>
<keyword evidence="2 8" id="KW-0813">Transport</keyword>
<feature type="signal peptide" evidence="10">
    <location>
        <begin position="1"/>
        <end position="21"/>
    </location>
</feature>
<evidence type="ECO:0000256" key="4">
    <source>
        <dbReference type="ARBA" id="ARBA00022692"/>
    </source>
</evidence>
<dbReference type="Pfam" id="PF07715">
    <property type="entry name" value="Plug"/>
    <property type="match status" value="1"/>
</dbReference>
<dbReference type="InterPro" id="IPR008969">
    <property type="entry name" value="CarboxyPept-like_regulatory"/>
</dbReference>
<dbReference type="Pfam" id="PF13715">
    <property type="entry name" value="CarbopepD_reg_2"/>
    <property type="match status" value="1"/>
</dbReference>
<keyword evidence="10" id="KW-0732">Signal</keyword>
<dbReference type="InterPro" id="IPR023997">
    <property type="entry name" value="TonB-dep_OMP_SusC/RagA_CS"/>
</dbReference>
<evidence type="ECO:0000256" key="10">
    <source>
        <dbReference type="SAM" id="SignalP"/>
    </source>
</evidence>